<evidence type="ECO:0000259" key="8">
    <source>
        <dbReference type="Pfam" id="PF00288"/>
    </source>
</evidence>
<dbReference type="EMBL" id="UOEY01000110">
    <property type="protein sequence ID" value="VAW40762.1"/>
    <property type="molecule type" value="Genomic_DNA"/>
</dbReference>
<dbReference type="NCBIfam" id="TIGR00154">
    <property type="entry name" value="ispE"/>
    <property type="match status" value="1"/>
</dbReference>
<dbReference type="InterPro" id="IPR014721">
    <property type="entry name" value="Ribsml_uS5_D2-typ_fold_subgr"/>
</dbReference>
<dbReference type="SUPFAM" id="SSF54211">
    <property type="entry name" value="Ribosomal protein S5 domain 2-like"/>
    <property type="match status" value="1"/>
</dbReference>
<evidence type="ECO:0000313" key="10">
    <source>
        <dbReference type="EMBL" id="VAW40762.1"/>
    </source>
</evidence>
<evidence type="ECO:0000256" key="3">
    <source>
        <dbReference type="ARBA" id="ARBA00022679"/>
    </source>
</evidence>
<organism evidence="10">
    <name type="scientific">hydrothermal vent metagenome</name>
    <dbReference type="NCBI Taxonomy" id="652676"/>
    <lineage>
        <taxon>unclassified sequences</taxon>
        <taxon>metagenomes</taxon>
        <taxon>ecological metagenomes</taxon>
    </lineage>
</organism>
<dbReference type="PANTHER" id="PTHR43527">
    <property type="entry name" value="4-DIPHOSPHOCYTIDYL-2-C-METHYL-D-ERYTHRITOL KINASE, CHLOROPLASTIC"/>
    <property type="match status" value="1"/>
</dbReference>
<dbReference type="InterPro" id="IPR013750">
    <property type="entry name" value="GHMP_kinase_C_dom"/>
</dbReference>
<evidence type="ECO:0000256" key="1">
    <source>
        <dbReference type="ARBA" id="ARBA00009684"/>
    </source>
</evidence>
<keyword evidence="5 10" id="KW-0418">Kinase</keyword>
<dbReference type="HAMAP" id="MF_00061">
    <property type="entry name" value="IspE"/>
    <property type="match status" value="1"/>
</dbReference>
<keyword evidence="3 10" id="KW-0808">Transferase</keyword>
<dbReference type="GO" id="GO:0050515">
    <property type="term" value="F:4-(cytidine 5'-diphospho)-2-C-methyl-D-erythritol kinase activity"/>
    <property type="evidence" value="ECO:0007669"/>
    <property type="project" value="UniProtKB-EC"/>
</dbReference>
<keyword evidence="6" id="KW-0067">ATP-binding</keyword>
<feature type="domain" description="GHMP kinase N-terminal" evidence="8">
    <location>
        <begin position="71"/>
        <end position="151"/>
    </location>
</feature>
<dbReference type="NCBIfam" id="NF011202">
    <property type="entry name" value="PRK14608.1"/>
    <property type="match status" value="1"/>
</dbReference>
<dbReference type="Gene3D" id="3.30.230.10">
    <property type="match status" value="1"/>
</dbReference>
<reference evidence="10" key="1">
    <citation type="submission" date="2018-06" db="EMBL/GenBank/DDBJ databases">
        <authorList>
            <person name="Zhirakovskaya E."/>
        </authorList>
    </citation>
    <scope>NUCLEOTIDE SEQUENCE</scope>
</reference>
<dbReference type="SUPFAM" id="SSF55060">
    <property type="entry name" value="GHMP Kinase, C-terminal domain"/>
    <property type="match status" value="1"/>
</dbReference>
<protein>
    <recommendedName>
        <fullName evidence="2">4-(cytidine 5'-diphospho)-2-C-methyl-D-erythritol kinase</fullName>
        <ecNumber evidence="2">2.7.1.148</ecNumber>
    </recommendedName>
    <alternativeName>
        <fullName evidence="7">4-(cytidine-5'-diphospho)-2-C-methyl-D-erythritol kinase</fullName>
    </alternativeName>
</protein>
<accession>A0A3B0VNV4</accession>
<evidence type="ECO:0000256" key="6">
    <source>
        <dbReference type="ARBA" id="ARBA00022840"/>
    </source>
</evidence>
<feature type="domain" description="GHMP kinase C-terminal" evidence="9">
    <location>
        <begin position="234"/>
        <end position="284"/>
    </location>
</feature>
<evidence type="ECO:0000256" key="4">
    <source>
        <dbReference type="ARBA" id="ARBA00022741"/>
    </source>
</evidence>
<keyword evidence="4" id="KW-0547">Nucleotide-binding</keyword>
<dbReference type="EC" id="2.7.1.148" evidence="2"/>
<gene>
    <name evidence="10" type="ORF">MNBD_DELTA04-274</name>
</gene>
<evidence type="ECO:0000259" key="9">
    <source>
        <dbReference type="Pfam" id="PF08544"/>
    </source>
</evidence>
<dbReference type="InterPro" id="IPR020568">
    <property type="entry name" value="Ribosomal_Su5_D2-typ_SF"/>
</dbReference>
<sequence>MSTTAVDELRLTAPAKINLYLRVTGRRPDGYHLLATLMQKIDLFDQLVLQRSAAGISLSCPDSGLPEDESNIVYRAARLFLTTMAERSAGHLPGVKITLYKSIPIAAGLGGGSSDAAAVLRGLDKLFGTRCTVRELLAMGVSLGADVPLFVVDWPVAWATGIGDRLQPAAALADVDVLLVNPGFSVSTSWVYERFALTAAENIFNLSNLQKGNADAGEGHKFTQRAIRPDELRNDLERVTADRYAEIGILKERLLKGGAAAALMSGSGPSVFGLFSKQGGRGQAEACFQDLARDYDNIFFVAPLPAPSI</sequence>
<dbReference type="InterPro" id="IPR036554">
    <property type="entry name" value="GHMP_kinase_C_sf"/>
</dbReference>
<dbReference type="GO" id="GO:0016114">
    <property type="term" value="P:terpenoid biosynthetic process"/>
    <property type="evidence" value="ECO:0007669"/>
    <property type="project" value="InterPro"/>
</dbReference>
<dbReference type="GO" id="GO:0005524">
    <property type="term" value="F:ATP binding"/>
    <property type="evidence" value="ECO:0007669"/>
    <property type="project" value="UniProtKB-KW"/>
</dbReference>
<dbReference type="Gene3D" id="3.30.70.890">
    <property type="entry name" value="GHMP kinase, C-terminal domain"/>
    <property type="match status" value="1"/>
</dbReference>
<dbReference type="Pfam" id="PF08544">
    <property type="entry name" value="GHMP_kinases_C"/>
    <property type="match status" value="1"/>
</dbReference>
<dbReference type="InterPro" id="IPR006204">
    <property type="entry name" value="GHMP_kinase_N_dom"/>
</dbReference>
<evidence type="ECO:0000256" key="7">
    <source>
        <dbReference type="ARBA" id="ARBA00032554"/>
    </source>
</evidence>
<dbReference type="InterPro" id="IPR004424">
    <property type="entry name" value="IspE"/>
</dbReference>
<evidence type="ECO:0000256" key="2">
    <source>
        <dbReference type="ARBA" id="ARBA00012052"/>
    </source>
</evidence>
<dbReference type="AlphaFoldDB" id="A0A3B0VNV4"/>
<dbReference type="PANTHER" id="PTHR43527:SF2">
    <property type="entry name" value="4-DIPHOSPHOCYTIDYL-2-C-METHYL-D-ERYTHRITOL KINASE, CHLOROPLASTIC"/>
    <property type="match status" value="1"/>
</dbReference>
<proteinExistence type="inferred from homology"/>
<evidence type="ECO:0000256" key="5">
    <source>
        <dbReference type="ARBA" id="ARBA00022777"/>
    </source>
</evidence>
<dbReference type="PIRSF" id="PIRSF010376">
    <property type="entry name" value="IspE"/>
    <property type="match status" value="1"/>
</dbReference>
<name>A0A3B0VNV4_9ZZZZ</name>
<dbReference type="Pfam" id="PF00288">
    <property type="entry name" value="GHMP_kinases_N"/>
    <property type="match status" value="1"/>
</dbReference>
<comment type="similarity">
    <text evidence="1">Belongs to the GHMP kinase family. IspE subfamily.</text>
</comment>